<proteinExistence type="predicted"/>
<dbReference type="PANTHER" id="PTHR42655">
    <property type="entry name" value="GLYCOGEN PHOSPHORYLASE"/>
    <property type="match status" value="1"/>
</dbReference>
<keyword evidence="2" id="KW-1185">Reference proteome</keyword>
<name>A0A1G8LS02_9SPHI</name>
<evidence type="ECO:0000313" key="2">
    <source>
        <dbReference type="Proteomes" id="UP000199705"/>
    </source>
</evidence>
<accession>A0A1G8LS02</accession>
<dbReference type="Gene3D" id="3.40.50.2000">
    <property type="entry name" value="Glycogen Phosphorylase B"/>
    <property type="match status" value="1"/>
</dbReference>
<sequence>MIWAGKPYPFDYEAIASFDKIVNLGKYYPNCAILAGYELRLSRLLKQGADVWLNRPRLTHEVSGTSGMSVAKNGCINVSIPDGWFPEFVVDRVNGFVVPNTQISEHEFQRDKTDAHNLYNLL</sequence>
<dbReference type="SUPFAM" id="SSF53756">
    <property type="entry name" value="UDP-Glycosyltransferase/glycogen phosphorylase"/>
    <property type="match status" value="1"/>
</dbReference>
<dbReference type="EMBL" id="FNCG01000024">
    <property type="protein sequence ID" value="SDI58464.1"/>
    <property type="molecule type" value="Genomic_DNA"/>
</dbReference>
<dbReference type="AlphaFoldDB" id="A0A1G8LS02"/>
<organism evidence="1 2">
    <name type="scientific">Mucilaginibacter gossypii</name>
    <dbReference type="NCBI Taxonomy" id="551996"/>
    <lineage>
        <taxon>Bacteria</taxon>
        <taxon>Pseudomonadati</taxon>
        <taxon>Bacteroidota</taxon>
        <taxon>Sphingobacteriia</taxon>
        <taxon>Sphingobacteriales</taxon>
        <taxon>Sphingobacteriaceae</taxon>
        <taxon>Mucilaginibacter</taxon>
    </lineage>
</organism>
<reference evidence="2" key="1">
    <citation type="submission" date="2016-10" db="EMBL/GenBank/DDBJ databases">
        <authorList>
            <person name="Varghese N."/>
            <person name="Submissions S."/>
        </authorList>
    </citation>
    <scope>NUCLEOTIDE SEQUENCE [LARGE SCALE GENOMIC DNA]</scope>
    <source>
        <strain evidence="2">Gh-67</strain>
    </source>
</reference>
<dbReference type="STRING" id="551996.SAMN05192573_12441"/>
<dbReference type="Proteomes" id="UP000199705">
    <property type="component" value="Unassembled WGS sequence"/>
</dbReference>
<dbReference type="RefSeq" id="WP_091175568.1">
    <property type="nucleotide sequence ID" value="NZ_FNCG01000024.1"/>
</dbReference>
<evidence type="ECO:0000313" key="1">
    <source>
        <dbReference type="EMBL" id="SDI58464.1"/>
    </source>
</evidence>
<dbReference type="PANTHER" id="PTHR42655:SF1">
    <property type="entry name" value="GLYCOGEN PHOSPHORYLASE"/>
    <property type="match status" value="1"/>
</dbReference>
<dbReference type="InterPro" id="IPR052182">
    <property type="entry name" value="Glycogen/Maltodextrin_Phosph"/>
</dbReference>
<gene>
    <name evidence="1" type="ORF">SAMN05192573_12441</name>
</gene>
<protein>
    <submittedName>
        <fullName evidence="1">Starch phosphorylase</fullName>
    </submittedName>
</protein>